<keyword evidence="2" id="KW-0808">Transferase</keyword>
<dbReference type="Pfam" id="PF00990">
    <property type="entry name" value="GGDEF"/>
    <property type="match status" value="1"/>
</dbReference>
<evidence type="ECO:0000259" key="1">
    <source>
        <dbReference type="PROSITE" id="PS50887"/>
    </source>
</evidence>
<dbReference type="InterPro" id="IPR000160">
    <property type="entry name" value="GGDEF_dom"/>
</dbReference>
<dbReference type="CDD" id="cd01949">
    <property type="entry name" value="GGDEF"/>
    <property type="match status" value="1"/>
</dbReference>
<name>A0ABZ3INI0_9FIRM</name>
<organism evidence="2 3">
    <name type="scientific">Sporomusa silvacetica DSM 10669</name>
    <dbReference type="NCBI Taxonomy" id="1123289"/>
    <lineage>
        <taxon>Bacteria</taxon>
        <taxon>Bacillati</taxon>
        <taxon>Bacillota</taxon>
        <taxon>Negativicutes</taxon>
        <taxon>Selenomonadales</taxon>
        <taxon>Sporomusaceae</taxon>
        <taxon>Sporomusa</taxon>
    </lineage>
</organism>
<dbReference type="InterPro" id="IPR043128">
    <property type="entry name" value="Rev_trsase/Diguanyl_cyclase"/>
</dbReference>
<protein>
    <submittedName>
        <fullName evidence="2">Diguanylate cyclase DosC</fullName>
        <ecNumber evidence="2">2.7.7.65</ecNumber>
    </submittedName>
</protein>
<sequence length="131" mass="14416">MLDIDNFKLVNDRYGHAVGDIVLQQVASTILGNIRENDMCGRYGGEEFLVVLNNTSRSLAIEVANRIRSRIAEKIININIAENFSVSVSVSGGVSYLQGRDSIKDLIQRADQGLYLAKRSGKNCIKTVDNA</sequence>
<dbReference type="PANTHER" id="PTHR45138">
    <property type="entry name" value="REGULATORY COMPONENTS OF SENSORY TRANSDUCTION SYSTEM"/>
    <property type="match status" value="1"/>
</dbReference>
<keyword evidence="3" id="KW-1185">Reference proteome</keyword>
<accession>A0ABZ3INI0</accession>
<dbReference type="GO" id="GO:0052621">
    <property type="term" value="F:diguanylate cyclase activity"/>
    <property type="evidence" value="ECO:0007669"/>
    <property type="project" value="UniProtKB-EC"/>
</dbReference>
<reference evidence="2" key="1">
    <citation type="submission" date="2024-05" db="EMBL/GenBank/DDBJ databases">
        <title>Isolation and characterization of Sporomusa carbonis sp. nov., a carboxydotrophic hydrogenogen in the genus of Sporomusa isolated from a charcoal burning pile.</title>
        <authorList>
            <person name="Boeer T."/>
            <person name="Rosenbaum F."/>
            <person name="Eysell L."/>
            <person name="Mueller V."/>
            <person name="Daniel R."/>
            <person name="Poehlein A."/>
        </authorList>
    </citation>
    <scope>NUCLEOTIDE SEQUENCE [LARGE SCALE GENOMIC DNA]</scope>
    <source>
        <strain evidence="2">DSM 10669</strain>
    </source>
</reference>
<evidence type="ECO:0000313" key="2">
    <source>
        <dbReference type="EMBL" id="XFO67269.1"/>
    </source>
</evidence>
<dbReference type="EC" id="2.7.7.65" evidence="2"/>
<dbReference type="Gene3D" id="3.30.70.270">
    <property type="match status" value="1"/>
</dbReference>
<keyword evidence="2" id="KW-0548">Nucleotidyltransferase</keyword>
<dbReference type="NCBIfam" id="TIGR00254">
    <property type="entry name" value="GGDEF"/>
    <property type="match status" value="1"/>
</dbReference>
<dbReference type="EMBL" id="CP155573">
    <property type="protein sequence ID" value="XFO67269.1"/>
    <property type="molecule type" value="Genomic_DNA"/>
</dbReference>
<evidence type="ECO:0000313" key="3">
    <source>
        <dbReference type="Proteomes" id="UP000216752"/>
    </source>
</evidence>
<dbReference type="PROSITE" id="PS50887">
    <property type="entry name" value="GGDEF"/>
    <property type="match status" value="1"/>
</dbReference>
<dbReference type="InterPro" id="IPR050469">
    <property type="entry name" value="Diguanylate_Cyclase"/>
</dbReference>
<gene>
    <name evidence="2" type="primary">dosC</name>
    <name evidence="2" type="ORF">SPSIL_034640</name>
</gene>
<dbReference type="Proteomes" id="UP000216752">
    <property type="component" value="Chromosome"/>
</dbReference>
<dbReference type="SUPFAM" id="SSF55073">
    <property type="entry name" value="Nucleotide cyclase"/>
    <property type="match status" value="1"/>
</dbReference>
<proteinExistence type="predicted"/>
<dbReference type="SMART" id="SM00267">
    <property type="entry name" value="GGDEF"/>
    <property type="match status" value="1"/>
</dbReference>
<dbReference type="PANTHER" id="PTHR45138:SF9">
    <property type="entry name" value="DIGUANYLATE CYCLASE DGCM-RELATED"/>
    <property type="match status" value="1"/>
</dbReference>
<dbReference type="InterPro" id="IPR029787">
    <property type="entry name" value="Nucleotide_cyclase"/>
</dbReference>
<feature type="domain" description="GGDEF" evidence="1">
    <location>
        <begin position="1"/>
        <end position="130"/>
    </location>
</feature>